<dbReference type="PANTHER" id="PTHR11188">
    <property type="entry name" value="ARRESTIN DOMAIN CONTAINING PROTEIN"/>
    <property type="match status" value="1"/>
</dbReference>
<evidence type="ECO:0000259" key="3">
    <source>
        <dbReference type="SMART" id="SM01017"/>
    </source>
</evidence>
<feature type="region of interest" description="Disordered" evidence="2">
    <location>
        <begin position="375"/>
        <end position="421"/>
    </location>
</feature>
<evidence type="ECO:0000313" key="4">
    <source>
        <dbReference type="EMBL" id="CAL4067293.1"/>
    </source>
</evidence>
<dbReference type="PANTHER" id="PTHR11188:SF176">
    <property type="entry name" value="ARRESTIN DOMAIN-CONTAINING PROTEIN 1"/>
    <property type="match status" value="1"/>
</dbReference>
<evidence type="ECO:0000256" key="2">
    <source>
        <dbReference type="SAM" id="MobiDB-lite"/>
    </source>
</evidence>
<reference evidence="4 5" key="1">
    <citation type="submission" date="2024-05" db="EMBL/GenBank/DDBJ databases">
        <authorList>
            <person name="Wallberg A."/>
        </authorList>
    </citation>
    <scope>NUCLEOTIDE SEQUENCE [LARGE SCALE GENOMIC DNA]</scope>
</reference>
<dbReference type="Gene3D" id="2.60.40.640">
    <property type="match status" value="2"/>
</dbReference>
<dbReference type="InterPro" id="IPR011021">
    <property type="entry name" value="Arrestin-like_N"/>
</dbReference>
<sequence length="421" mass="46949">MAGNIRIALDNRQALYFPDQTVSGKVIVDNHELLVTRGISIKFSGESQTKLQTSRQSSTEEFDCGREEYYVERNFLLGNGNDNEPLKPGEHVYRFSFRLPLNIPSSYETVTGQVRHQCKAKVHLPCGSHIAVVRPFSVNSLYDLNLDEDAKLPVEKKIKKTFTFSFGSISLTLLLARIGFVPGEKLNIHLEVNNDSRKSIKCIKLKLIKDAIYHASSGATKSYTMTLGKMMKEDITAPGVQVIWTETGPVIPAVPPSYLQYCNIIDMRYRIQIILSPKGFSRSIKLEQPIIIGSIPLREHFSLYSMIQGIRETTTHDDHTFTPEETVPVLSASARPVTSSSNSNSDNPPVYNHSWSIDVGEAPIFPAFNDYPEMPPPSYTESQHSTHINNAANSNGTPQNPFNPSYVVFNPSDSRPSAPCV</sequence>
<dbReference type="InterPro" id="IPR014752">
    <property type="entry name" value="Arrestin-like_C"/>
</dbReference>
<dbReference type="SUPFAM" id="SSF81296">
    <property type="entry name" value="E set domains"/>
    <property type="match status" value="2"/>
</dbReference>
<dbReference type="InterPro" id="IPR011022">
    <property type="entry name" value="Arrestin_C-like"/>
</dbReference>
<dbReference type="InterPro" id="IPR014756">
    <property type="entry name" value="Ig_E-set"/>
</dbReference>
<dbReference type="Proteomes" id="UP001497623">
    <property type="component" value="Unassembled WGS sequence"/>
</dbReference>
<proteinExistence type="inferred from homology"/>
<comment type="caution">
    <text evidence="4">The sequence shown here is derived from an EMBL/GenBank/DDBJ whole genome shotgun (WGS) entry which is preliminary data.</text>
</comment>
<dbReference type="Pfam" id="PF02752">
    <property type="entry name" value="Arrestin_C"/>
    <property type="match status" value="1"/>
</dbReference>
<dbReference type="SMART" id="SM01017">
    <property type="entry name" value="Arrestin_C"/>
    <property type="match status" value="1"/>
</dbReference>
<comment type="similarity">
    <text evidence="1">Belongs to the arrestin family.</text>
</comment>
<dbReference type="Pfam" id="PF00339">
    <property type="entry name" value="Arrestin_N"/>
    <property type="match status" value="1"/>
</dbReference>
<dbReference type="InterPro" id="IPR050357">
    <property type="entry name" value="Arrestin_domain-protein"/>
</dbReference>
<protein>
    <recommendedName>
        <fullName evidence="3">Arrestin C-terminal-like domain-containing protein</fullName>
    </recommendedName>
</protein>
<dbReference type="EMBL" id="CAXKWB010002623">
    <property type="protein sequence ID" value="CAL4067293.1"/>
    <property type="molecule type" value="Genomic_DNA"/>
</dbReference>
<evidence type="ECO:0000313" key="5">
    <source>
        <dbReference type="Proteomes" id="UP001497623"/>
    </source>
</evidence>
<accession>A0AAV2PYQ9</accession>
<dbReference type="GO" id="GO:0015031">
    <property type="term" value="P:protein transport"/>
    <property type="evidence" value="ECO:0007669"/>
    <property type="project" value="TreeGrafter"/>
</dbReference>
<keyword evidence="5" id="KW-1185">Reference proteome</keyword>
<organism evidence="4 5">
    <name type="scientific">Meganyctiphanes norvegica</name>
    <name type="common">Northern krill</name>
    <name type="synonym">Thysanopoda norvegica</name>
    <dbReference type="NCBI Taxonomy" id="48144"/>
    <lineage>
        <taxon>Eukaryota</taxon>
        <taxon>Metazoa</taxon>
        <taxon>Ecdysozoa</taxon>
        <taxon>Arthropoda</taxon>
        <taxon>Crustacea</taxon>
        <taxon>Multicrustacea</taxon>
        <taxon>Malacostraca</taxon>
        <taxon>Eumalacostraca</taxon>
        <taxon>Eucarida</taxon>
        <taxon>Euphausiacea</taxon>
        <taxon>Euphausiidae</taxon>
        <taxon>Meganyctiphanes</taxon>
    </lineage>
</organism>
<feature type="compositionally biased region" description="Polar residues" evidence="2">
    <location>
        <begin position="379"/>
        <end position="403"/>
    </location>
</feature>
<dbReference type="AlphaFoldDB" id="A0AAV2PYQ9"/>
<feature type="domain" description="Arrestin C-terminal-like" evidence="3">
    <location>
        <begin position="165"/>
        <end position="297"/>
    </location>
</feature>
<name>A0AAV2PYQ9_MEGNR</name>
<evidence type="ECO:0000256" key="1">
    <source>
        <dbReference type="ARBA" id="ARBA00005298"/>
    </source>
</evidence>
<gene>
    <name evidence="4" type="ORF">MNOR_LOCUS6369</name>
</gene>
<dbReference type="GO" id="GO:0005737">
    <property type="term" value="C:cytoplasm"/>
    <property type="evidence" value="ECO:0007669"/>
    <property type="project" value="TreeGrafter"/>
</dbReference>